<dbReference type="PROSITE" id="PS51088">
    <property type="entry name" value="TEA_2"/>
    <property type="match status" value="1"/>
</dbReference>
<feature type="region of interest" description="Disordered" evidence="3">
    <location>
        <begin position="75"/>
        <end position="99"/>
    </location>
</feature>
<feature type="non-terminal residue" evidence="5">
    <location>
        <position position="1"/>
    </location>
</feature>
<protein>
    <recommendedName>
        <fullName evidence="4">TEA domain-containing protein</fullName>
    </recommendedName>
</protein>
<dbReference type="InterPro" id="IPR000818">
    <property type="entry name" value="TEA/ATTS_dom"/>
</dbReference>
<dbReference type="Proteomes" id="UP001295794">
    <property type="component" value="Unassembled WGS sequence"/>
</dbReference>
<dbReference type="GO" id="GO:0003700">
    <property type="term" value="F:DNA-binding transcription factor activity"/>
    <property type="evidence" value="ECO:0007669"/>
    <property type="project" value="InterPro"/>
</dbReference>
<evidence type="ECO:0000256" key="1">
    <source>
        <dbReference type="ARBA" id="ARBA00008421"/>
    </source>
</evidence>
<gene>
    <name evidence="5" type="ORF">MYCIT1_LOCUS20052</name>
</gene>
<dbReference type="InterPro" id="IPR038096">
    <property type="entry name" value="TEA/ATTS_sf"/>
</dbReference>
<comment type="similarity">
    <text evidence="1">Belongs to the TEC1 family.</text>
</comment>
<feature type="non-terminal residue" evidence="5">
    <location>
        <position position="270"/>
    </location>
</feature>
<evidence type="ECO:0000256" key="3">
    <source>
        <dbReference type="SAM" id="MobiDB-lite"/>
    </source>
</evidence>
<organism evidence="5 6">
    <name type="scientific">Mycena citricolor</name>
    <dbReference type="NCBI Taxonomy" id="2018698"/>
    <lineage>
        <taxon>Eukaryota</taxon>
        <taxon>Fungi</taxon>
        <taxon>Dikarya</taxon>
        <taxon>Basidiomycota</taxon>
        <taxon>Agaricomycotina</taxon>
        <taxon>Agaricomycetes</taxon>
        <taxon>Agaricomycetidae</taxon>
        <taxon>Agaricales</taxon>
        <taxon>Marasmiineae</taxon>
        <taxon>Mycenaceae</taxon>
        <taxon>Mycena</taxon>
    </lineage>
</organism>
<evidence type="ECO:0000256" key="2">
    <source>
        <dbReference type="PROSITE-ProRule" id="PRU00505"/>
    </source>
</evidence>
<evidence type="ECO:0000313" key="5">
    <source>
        <dbReference type="EMBL" id="CAK5273524.1"/>
    </source>
</evidence>
<feature type="DNA-binding region" description="TEA" evidence="2">
    <location>
        <begin position="1"/>
        <end position="52"/>
    </location>
</feature>
<feature type="region of interest" description="Disordered" evidence="3">
    <location>
        <begin position="119"/>
        <end position="140"/>
    </location>
</feature>
<proteinExistence type="inferred from homology"/>
<dbReference type="EMBL" id="CAVNYO010000397">
    <property type="protein sequence ID" value="CAK5273524.1"/>
    <property type="molecule type" value="Genomic_DNA"/>
</dbReference>
<name>A0AAD2HBC4_9AGAR</name>
<dbReference type="AlphaFoldDB" id="A0AAD2HBC4"/>
<evidence type="ECO:0000259" key="4">
    <source>
        <dbReference type="PROSITE" id="PS51088"/>
    </source>
</evidence>
<sequence length="270" mass="30206">ISPRNQMKRPLQRFPRRNQFISAYILSVTGILRTPKQVGSRLQQMKDTCRDPHVLSFLSPGDQIVRQPRLTRVSSMCSPASSSSSTASSSLPSSSGSSYASKRTHIDIRLIVAGDRPTLEGPVISSSDHPDRRTVSLNAPSDMDRDEPVIAFSTSHIISTAYHYSRFRVLFGRDLVHEEETELVEVPGKSCAYSTRLLPKFWTYLCRSSRLSDCIIEQDIVRTRFPFSCAPSRAQHDDQIIRAIAYSFTLHLAPQKPPPEPAAFAIYPSA</sequence>
<dbReference type="Pfam" id="PF01285">
    <property type="entry name" value="TEA"/>
    <property type="match status" value="1"/>
</dbReference>
<dbReference type="Gene3D" id="6.10.20.40">
    <property type="entry name" value="TEA/ATTS domain"/>
    <property type="match status" value="1"/>
</dbReference>
<comment type="caution">
    <text evidence="5">The sequence shown here is derived from an EMBL/GenBank/DDBJ whole genome shotgun (WGS) entry which is preliminary data.</text>
</comment>
<accession>A0AAD2HBC4</accession>
<keyword evidence="6" id="KW-1185">Reference proteome</keyword>
<reference evidence="5" key="1">
    <citation type="submission" date="2023-11" db="EMBL/GenBank/DDBJ databases">
        <authorList>
            <person name="De Vega J J."/>
            <person name="De Vega J J."/>
        </authorList>
    </citation>
    <scope>NUCLEOTIDE SEQUENCE</scope>
</reference>
<feature type="domain" description="TEA" evidence="4">
    <location>
        <begin position="1"/>
        <end position="52"/>
    </location>
</feature>
<evidence type="ECO:0000313" key="6">
    <source>
        <dbReference type="Proteomes" id="UP001295794"/>
    </source>
</evidence>